<dbReference type="InterPro" id="IPR035965">
    <property type="entry name" value="PAS-like_dom_sf"/>
</dbReference>
<dbReference type="Gene3D" id="3.30.565.10">
    <property type="entry name" value="Histidine kinase-like ATPase, C-terminal domain"/>
    <property type="match status" value="1"/>
</dbReference>
<evidence type="ECO:0000256" key="5">
    <source>
        <dbReference type="ARBA" id="ARBA00022777"/>
    </source>
</evidence>
<dbReference type="PANTHER" id="PTHR43711:SF1">
    <property type="entry name" value="HISTIDINE KINASE 1"/>
    <property type="match status" value="1"/>
</dbReference>
<evidence type="ECO:0000256" key="1">
    <source>
        <dbReference type="ARBA" id="ARBA00000085"/>
    </source>
</evidence>
<proteinExistence type="predicted"/>
<evidence type="ECO:0000256" key="6">
    <source>
        <dbReference type="ARBA" id="ARBA00023012"/>
    </source>
</evidence>
<dbReference type="PRINTS" id="PR00344">
    <property type="entry name" value="BCTRLSENSOR"/>
</dbReference>
<sequence>MCASEKERHLDQTVMRPFRAAVESTGHSIYWTDTTGTIEYVNPAFEEQTGFSAEEAIGSNANILQSGVHGDLFYERLWDTILSGDVWQGEIINERKSGERYVVKQTISPITDDEGDITRFVAVNEDVSDLREAQERVERERDRFADLFDAVPVPLVLTHLEQDDPVIKQANQAFRDKFGFTGRELGGASLDRLIVDDADTAEAQEINDRLTQGERARREVTRQAADGEYRTFILNATPLDGERDELLATYIDITDRKQLEDELRDRTEELQDFANVVSHDLRNPLNVAKGHVDLIAAESDNPQIERIQNAHARMEELIENILMLASQGETIDETEPVSLDDCVSRTWKTVATQGADLEIETEQTVASDENRLRQLFGNLFRNAIEHGGNDVTITVGDLNNGFYVADDGSGIRAEERDQVFEAGHTSSETGTGLGLSIVKEIADAHNWTVSATDSSEGGARFEITGVQ</sequence>
<dbReference type="CDD" id="cd00082">
    <property type="entry name" value="HisKA"/>
    <property type="match status" value="1"/>
</dbReference>
<dbReference type="SMART" id="SM00086">
    <property type="entry name" value="PAC"/>
    <property type="match status" value="2"/>
</dbReference>
<dbReference type="PROSITE" id="PS50109">
    <property type="entry name" value="HIS_KIN"/>
    <property type="match status" value="1"/>
</dbReference>
<evidence type="ECO:0000259" key="10">
    <source>
        <dbReference type="PROSITE" id="PS50113"/>
    </source>
</evidence>
<dbReference type="Gene3D" id="3.30.450.20">
    <property type="entry name" value="PAS domain"/>
    <property type="match status" value="2"/>
</dbReference>
<dbReference type="SUPFAM" id="SSF47384">
    <property type="entry name" value="Homodimeric domain of signal transducing histidine kinase"/>
    <property type="match status" value="1"/>
</dbReference>
<dbReference type="Pfam" id="PF08448">
    <property type="entry name" value="PAS_4"/>
    <property type="match status" value="1"/>
</dbReference>
<feature type="domain" description="PAC" evidence="10">
    <location>
        <begin position="214"/>
        <end position="265"/>
    </location>
</feature>
<keyword evidence="6" id="KW-0902">Two-component regulatory system</keyword>
<dbReference type="SMART" id="SM00387">
    <property type="entry name" value="HATPase_c"/>
    <property type="match status" value="1"/>
</dbReference>
<keyword evidence="3" id="KW-0597">Phosphoprotein</keyword>
<evidence type="ECO:0000313" key="12">
    <source>
        <dbReference type="Proteomes" id="UP001597052"/>
    </source>
</evidence>
<dbReference type="GO" id="GO:0004673">
    <property type="term" value="F:protein histidine kinase activity"/>
    <property type="evidence" value="ECO:0007669"/>
    <property type="project" value="UniProtKB-EC"/>
</dbReference>
<evidence type="ECO:0000256" key="7">
    <source>
        <dbReference type="SAM" id="Coils"/>
    </source>
</evidence>
<dbReference type="SUPFAM" id="SSF55874">
    <property type="entry name" value="ATPase domain of HSP90 chaperone/DNA topoisomerase II/histidine kinase"/>
    <property type="match status" value="1"/>
</dbReference>
<dbReference type="Gene3D" id="1.10.287.130">
    <property type="match status" value="1"/>
</dbReference>
<feature type="domain" description="Histidine kinase" evidence="8">
    <location>
        <begin position="276"/>
        <end position="467"/>
    </location>
</feature>
<dbReference type="InterPro" id="IPR000700">
    <property type="entry name" value="PAS-assoc_C"/>
</dbReference>
<dbReference type="InterPro" id="IPR003594">
    <property type="entry name" value="HATPase_dom"/>
</dbReference>
<keyword evidence="4" id="KW-0808">Transferase</keyword>
<dbReference type="InterPro" id="IPR000014">
    <property type="entry name" value="PAS"/>
</dbReference>
<evidence type="ECO:0000259" key="8">
    <source>
        <dbReference type="PROSITE" id="PS50109"/>
    </source>
</evidence>
<dbReference type="Proteomes" id="UP001597052">
    <property type="component" value="Unassembled WGS sequence"/>
</dbReference>
<feature type="domain" description="PAS" evidence="9">
    <location>
        <begin position="14"/>
        <end position="60"/>
    </location>
</feature>
<dbReference type="EMBL" id="JBHUDM010000008">
    <property type="protein sequence ID" value="MFD1643745.1"/>
    <property type="molecule type" value="Genomic_DNA"/>
</dbReference>
<dbReference type="NCBIfam" id="TIGR00229">
    <property type="entry name" value="sensory_box"/>
    <property type="match status" value="2"/>
</dbReference>
<dbReference type="RefSeq" id="WP_256397698.1">
    <property type="nucleotide sequence ID" value="NZ_JANHDJ010000010.1"/>
</dbReference>
<dbReference type="GO" id="GO:0000160">
    <property type="term" value="P:phosphorelay signal transduction system"/>
    <property type="evidence" value="ECO:0007669"/>
    <property type="project" value="UniProtKB-KW"/>
</dbReference>
<dbReference type="InterPro" id="IPR005467">
    <property type="entry name" value="His_kinase_dom"/>
</dbReference>
<comment type="catalytic activity">
    <reaction evidence="1">
        <text>ATP + protein L-histidine = ADP + protein N-phospho-L-histidine.</text>
        <dbReference type="EC" id="2.7.13.3"/>
    </reaction>
</comment>
<dbReference type="Pfam" id="PF13426">
    <property type="entry name" value="PAS_9"/>
    <property type="match status" value="1"/>
</dbReference>
<reference evidence="11 12" key="1">
    <citation type="journal article" date="2019" name="Int. J. Syst. Evol. Microbiol.">
        <title>The Global Catalogue of Microorganisms (GCM) 10K type strain sequencing project: providing services to taxonomists for standard genome sequencing and annotation.</title>
        <authorList>
            <consortium name="The Broad Institute Genomics Platform"/>
            <consortium name="The Broad Institute Genome Sequencing Center for Infectious Disease"/>
            <person name="Wu L."/>
            <person name="Ma J."/>
        </authorList>
    </citation>
    <scope>NUCLEOTIDE SEQUENCE [LARGE SCALE GENOMIC DNA]</scope>
    <source>
        <strain evidence="11 12">CGMCC 1.10593</strain>
    </source>
</reference>
<dbReference type="PROSITE" id="PS50112">
    <property type="entry name" value="PAS"/>
    <property type="match status" value="1"/>
</dbReference>
<evidence type="ECO:0000256" key="4">
    <source>
        <dbReference type="ARBA" id="ARBA00022679"/>
    </source>
</evidence>
<dbReference type="EC" id="2.7.13.3" evidence="2"/>
<name>A0ABD6DEH4_9EURY</name>
<keyword evidence="5" id="KW-0418">Kinase</keyword>
<evidence type="ECO:0000259" key="9">
    <source>
        <dbReference type="PROSITE" id="PS50112"/>
    </source>
</evidence>
<keyword evidence="7" id="KW-0175">Coiled coil</keyword>
<dbReference type="InterPro" id="IPR036890">
    <property type="entry name" value="HATPase_C_sf"/>
</dbReference>
<dbReference type="CDD" id="cd00130">
    <property type="entry name" value="PAS"/>
    <property type="match status" value="2"/>
</dbReference>
<keyword evidence="12" id="KW-1185">Reference proteome</keyword>
<dbReference type="SUPFAM" id="SSF55785">
    <property type="entry name" value="PYP-like sensor domain (PAS domain)"/>
    <property type="match status" value="2"/>
</dbReference>
<gene>
    <name evidence="11" type="ORF">ACFSBW_17955</name>
</gene>
<evidence type="ECO:0000256" key="2">
    <source>
        <dbReference type="ARBA" id="ARBA00012438"/>
    </source>
</evidence>
<protein>
    <recommendedName>
        <fullName evidence="2">histidine kinase</fullName>
        <ecNumber evidence="2">2.7.13.3</ecNumber>
    </recommendedName>
</protein>
<feature type="coiled-coil region" evidence="7">
    <location>
        <begin position="123"/>
        <end position="150"/>
    </location>
</feature>
<dbReference type="PANTHER" id="PTHR43711">
    <property type="entry name" value="TWO-COMPONENT HISTIDINE KINASE"/>
    <property type="match status" value="1"/>
</dbReference>
<comment type="caution">
    <text evidence="11">The sequence shown here is derived from an EMBL/GenBank/DDBJ whole genome shotgun (WGS) entry which is preliminary data.</text>
</comment>
<dbReference type="InterPro" id="IPR001610">
    <property type="entry name" value="PAC"/>
</dbReference>
<dbReference type="InterPro" id="IPR036097">
    <property type="entry name" value="HisK_dim/P_sf"/>
</dbReference>
<organism evidence="11 12">
    <name type="scientific">Halohasta litorea</name>
    <dbReference type="NCBI Taxonomy" id="869891"/>
    <lineage>
        <taxon>Archaea</taxon>
        <taxon>Methanobacteriati</taxon>
        <taxon>Methanobacteriota</taxon>
        <taxon>Stenosarchaea group</taxon>
        <taxon>Halobacteria</taxon>
        <taxon>Halobacteriales</taxon>
        <taxon>Haloferacaceae</taxon>
        <taxon>Halohasta</taxon>
    </lineage>
</organism>
<dbReference type="SMART" id="SM00388">
    <property type="entry name" value="HisKA"/>
    <property type="match status" value="1"/>
</dbReference>
<dbReference type="AlphaFoldDB" id="A0ABD6DEH4"/>
<dbReference type="SMART" id="SM00091">
    <property type="entry name" value="PAS"/>
    <property type="match status" value="2"/>
</dbReference>
<dbReference type="InterPro" id="IPR004358">
    <property type="entry name" value="Sig_transdc_His_kin-like_C"/>
</dbReference>
<dbReference type="PROSITE" id="PS50113">
    <property type="entry name" value="PAC"/>
    <property type="match status" value="2"/>
</dbReference>
<feature type="domain" description="PAC" evidence="10">
    <location>
        <begin position="85"/>
        <end position="139"/>
    </location>
</feature>
<dbReference type="InterPro" id="IPR003661">
    <property type="entry name" value="HisK_dim/P_dom"/>
</dbReference>
<dbReference type="InterPro" id="IPR050736">
    <property type="entry name" value="Sensor_HK_Regulatory"/>
</dbReference>
<evidence type="ECO:0000313" key="11">
    <source>
        <dbReference type="EMBL" id="MFD1643745.1"/>
    </source>
</evidence>
<accession>A0ABD6DEH4</accession>
<evidence type="ECO:0000256" key="3">
    <source>
        <dbReference type="ARBA" id="ARBA00022553"/>
    </source>
</evidence>
<dbReference type="InterPro" id="IPR013656">
    <property type="entry name" value="PAS_4"/>
</dbReference>
<dbReference type="Pfam" id="PF00512">
    <property type="entry name" value="HisKA"/>
    <property type="match status" value="1"/>
</dbReference>
<dbReference type="Pfam" id="PF02518">
    <property type="entry name" value="HATPase_c"/>
    <property type="match status" value="1"/>
</dbReference>